<evidence type="ECO:0000313" key="5">
    <source>
        <dbReference type="EMBL" id="EHU00423.1"/>
    </source>
</evidence>
<evidence type="ECO:0000313" key="6">
    <source>
        <dbReference type="Proteomes" id="UP000005050"/>
    </source>
</evidence>
<dbReference type="PATRIC" id="fig|660596.6.peg.2407"/>
<protein>
    <submittedName>
        <fullName evidence="4">Lytic transglycosylase</fullName>
    </submittedName>
</protein>
<evidence type="ECO:0000313" key="4">
    <source>
        <dbReference type="EMBL" id="ARF49840.1"/>
    </source>
</evidence>
<dbReference type="Gene3D" id="1.10.530.10">
    <property type="match status" value="1"/>
</dbReference>
<dbReference type="EMBL" id="CP017581">
    <property type="protein sequence ID" value="ARF49840.1"/>
    <property type="molecule type" value="Genomic_DNA"/>
</dbReference>
<dbReference type="Proteomes" id="UP000192380">
    <property type="component" value="Chromosome"/>
</dbReference>
<reference evidence="4 7" key="3">
    <citation type="submission" date="2016-10" db="EMBL/GenBank/DDBJ databases">
        <title>Complete Genome Assembly of Pantoea stewartii subsp. stewartii DC283, a Corn Pathogen.</title>
        <authorList>
            <person name="Duong D.A."/>
            <person name="Stevens A.M."/>
            <person name="Jensen R.V."/>
        </authorList>
    </citation>
    <scope>NUCLEOTIDE SEQUENCE [LARGE SCALE GENOMIC DNA]</scope>
    <source>
        <strain evidence="4 7">DC283</strain>
    </source>
</reference>
<evidence type="ECO:0000259" key="3">
    <source>
        <dbReference type="Pfam" id="PF01464"/>
    </source>
</evidence>
<dbReference type="InterPro" id="IPR023346">
    <property type="entry name" value="Lysozyme-like_dom_sf"/>
</dbReference>
<reference evidence="5" key="2">
    <citation type="submission" date="2012-01" db="EMBL/GenBank/DDBJ databases">
        <authorList>
            <person name="Biehl B.S."/>
            <person name="Ding Y."/>
            <person name="Dugan-Rocha S.P."/>
            <person name="Gibbs R.A."/>
            <person name="Glasner J.D."/>
            <person name="Kovar C."/>
            <person name="Muzny D.M."/>
            <person name="Neeno-Eckwall E.C."/>
            <person name="Perna N.T."/>
            <person name="Qin X."/>
            <person name="von Bodman S.B."/>
            <person name="Weinstock G.M."/>
        </authorList>
    </citation>
    <scope>NUCLEOTIDE SEQUENCE</scope>
    <source>
        <strain evidence="5">DC283</strain>
    </source>
</reference>
<dbReference type="Proteomes" id="UP000005050">
    <property type="component" value="Unassembled WGS sequence"/>
</dbReference>
<dbReference type="AlphaFoldDB" id="H3RE80"/>
<comment type="similarity">
    <text evidence="1">Belongs to the transglycosylase Slt family.</text>
</comment>
<feature type="domain" description="Transglycosylase SLT" evidence="3">
    <location>
        <begin position="445"/>
        <end position="544"/>
    </location>
</feature>
<feature type="region of interest" description="Disordered" evidence="2">
    <location>
        <begin position="35"/>
        <end position="66"/>
    </location>
</feature>
<sequence>MAGNQLPVLTLDFSDEKIQQLNEIADKFKNALGIGPGGLPVPSAPPPAKRPPDNVPEAGKKPTGDTSFDKFLKNLNKEAQGTLKTFTLINKTLGATTNTLKGLFTTTISWGAKLAAISVAGPFGYGYMAHRATEQYKSSQGLGVSTGQMQAAQNVYGSRFSGTSTIMQALAAAQNDPTNPQYAGLMSLGINPQNGAAANLPVLMERVAGLLKQYKGTGVSQTVLNSRSLGGIVDVATANQLLANSDRLPELSKQYQAQANQLDQNMGGGTQQSYQDLSAKFAYNADRIGNSFLKALAKLSGPIGLISDNLTSSIDKFLNGKNGKALFDTLASGLQKLGNWLGSDDFQTDLETFADCVKTIISALGQAIKWIAGNVPDVNLNGAGVGADGANPAFVAFGNKYLGGNLPGANPLTNQYTGEYFKQDDVYTKYQMPDAMKANVQTFVEAANKTANLPNGLMSAIAQKESSWNPLALNKSSGAAGLFQFMPGTAKAYGLEGDDVYDPNKSTVAAGRYLNDLNKRYKGDVAKMLTSYNGGRIDKDGNLSLKKETVDYLLKILPQVQGATDQHPGIMRQLEAANTVLSSGGKNDRATITLQVDQKPGSDISAQVKGITLAPRI</sequence>
<proteinExistence type="inferred from homology"/>
<dbReference type="STRING" id="660596.DSJ_11110"/>
<dbReference type="InterPro" id="IPR008258">
    <property type="entry name" value="Transglycosylase_SLT_dom_1"/>
</dbReference>
<evidence type="ECO:0000256" key="2">
    <source>
        <dbReference type="SAM" id="MobiDB-lite"/>
    </source>
</evidence>
<accession>H3RE80</accession>
<organism evidence="5 6">
    <name type="scientific">Pantoea stewartii subsp. stewartii DC283</name>
    <dbReference type="NCBI Taxonomy" id="660596"/>
    <lineage>
        <taxon>Bacteria</taxon>
        <taxon>Pseudomonadati</taxon>
        <taxon>Pseudomonadota</taxon>
        <taxon>Gammaproteobacteria</taxon>
        <taxon>Enterobacterales</taxon>
        <taxon>Erwiniaceae</taxon>
        <taxon>Pantoea</taxon>
    </lineage>
</organism>
<gene>
    <name evidence="5" type="ORF">CKS_2389</name>
    <name evidence="4" type="ORF">DSJ_11110</name>
</gene>
<dbReference type="PANTHER" id="PTHR37423">
    <property type="entry name" value="SOLUBLE LYTIC MUREIN TRANSGLYCOSYLASE-RELATED"/>
    <property type="match status" value="1"/>
</dbReference>
<dbReference type="PANTHER" id="PTHR37423:SF2">
    <property type="entry name" value="MEMBRANE-BOUND LYTIC MUREIN TRANSGLYCOSYLASE C"/>
    <property type="match status" value="1"/>
</dbReference>
<keyword evidence="7" id="KW-1185">Reference proteome</keyword>
<name>H3RE80_PANSE</name>
<dbReference type="Pfam" id="PF01464">
    <property type="entry name" value="SLT"/>
    <property type="match status" value="1"/>
</dbReference>
<evidence type="ECO:0000313" key="7">
    <source>
        <dbReference type="Proteomes" id="UP000192380"/>
    </source>
</evidence>
<reference evidence="5 6" key="1">
    <citation type="journal article" date="2012" name="Mol. Microbiol.">
        <title>The genetic and structural basis of two distinct terminal side branch residues in stewartan and amylovoran exopolysaccharides and their potential role in host adaptation.</title>
        <authorList>
            <person name="Wang X."/>
            <person name="Yang F."/>
            <person name="von Bodman S.B."/>
        </authorList>
    </citation>
    <scope>NUCLEOTIDE SEQUENCE [LARGE SCALE GENOMIC DNA]</scope>
    <source>
        <strain evidence="5 6">DC283</strain>
    </source>
</reference>
<dbReference type="SUPFAM" id="SSF53955">
    <property type="entry name" value="Lysozyme-like"/>
    <property type="match status" value="1"/>
</dbReference>
<dbReference type="RefSeq" id="WP_006119737.1">
    <property type="nucleotide sequence ID" value="NZ_AHIE01000018.1"/>
</dbReference>
<dbReference type="OrthoDB" id="9815002at2"/>
<evidence type="ECO:0000256" key="1">
    <source>
        <dbReference type="ARBA" id="ARBA00007734"/>
    </source>
</evidence>
<dbReference type="KEGG" id="pstw:DSJ_11110"/>
<dbReference type="EMBL" id="AHIE01000018">
    <property type="protein sequence ID" value="EHU00423.1"/>
    <property type="molecule type" value="Genomic_DNA"/>
</dbReference>